<dbReference type="OrthoDB" id="498767at2759"/>
<dbReference type="GO" id="GO:1990269">
    <property type="term" value="F:RNA polymerase II C-terminal domain phosphoserine binding"/>
    <property type="evidence" value="ECO:0007669"/>
    <property type="project" value="TreeGrafter"/>
</dbReference>
<dbReference type="Proteomes" id="UP000002009">
    <property type="component" value="Chromosome 10"/>
</dbReference>
<evidence type="ECO:0000313" key="2">
    <source>
        <dbReference type="EMBL" id="ACO69690.1"/>
    </source>
</evidence>
<dbReference type="FunCoup" id="C1FIB1">
    <property type="interactions" value="997"/>
</dbReference>
<feature type="region of interest" description="Disordered" evidence="1">
    <location>
        <begin position="1"/>
        <end position="101"/>
    </location>
</feature>
<protein>
    <submittedName>
        <fullName evidence="2">PAF1 complex protein</fullName>
    </submittedName>
</protein>
<organism evidence="2 3">
    <name type="scientific">Micromonas commoda (strain RCC299 / NOUM17 / CCMP2709)</name>
    <name type="common">Picoplanktonic green alga</name>
    <dbReference type="NCBI Taxonomy" id="296587"/>
    <lineage>
        <taxon>Eukaryota</taxon>
        <taxon>Viridiplantae</taxon>
        <taxon>Chlorophyta</taxon>
        <taxon>Mamiellophyceae</taxon>
        <taxon>Mamiellales</taxon>
        <taxon>Mamiellaceae</taxon>
        <taxon>Micromonas</taxon>
    </lineage>
</organism>
<dbReference type="EMBL" id="CP001576">
    <property type="protein sequence ID" value="ACO69690.1"/>
    <property type="molecule type" value="Genomic_DNA"/>
</dbReference>
<keyword evidence="3" id="KW-1185">Reference proteome</keyword>
<feature type="compositionally biased region" description="Basic and acidic residues" evidence="1">
    <location>
        <begin position="39"/>
        <end position="51"/>
    </location>
</feature>
<dbReference type="RefSeq" id="XP_002508432.1">
    <property type="nucleotide sequence ID" value="XM_002508386.1"/>
</dbReference>
<dbReference type="Pfam" id="PF04004">
    <property type="entry name" value="Leo1"/>
    <property type="match status" value="1"/>
</dbReference>
<dbReference type="GeneID" id="8246710"/>
<dbReference type="AlphaFoldDB" id="C1FIB1"/>
<dbReference type="KEGG" id="mis:MICPUN_61815"/>
<dbReference type="GO" id="GO:0006368">
    <property type="term" value="P:transcription elongation by RNA polymerase II"/>
    <property type="evidence" value="ECO:0007669"/>
    <property type="project" value="InterPro"/>
</dbReference>
<dbReference type="PANTHER" id="PTHR23146:SF0">
    <property type="entry name" value="RNA POLYMERASE-ASSOCIATED PROTEIN LEO1"/>
    <property type="match status" value="1"/>
</dbReference>
<feature type="region of interest" description="Disordered" evidence="1">
    <location>
        <begin position="336"/>
        <end position="401"/>
    </location>
</feature>
<dbReference type="GO" id="GO:0032968">
    <property type="term" value="P:positive regulation of transcription elongation by RNA polymerase II"/>
    <property type="evidence" value="ECO:0007669"/>
    <property type="project" value="TreeGrafter"/>
</dbReference>
<evidence type="ECO:0000313" key="3">
    <source>
        <dbReference type="Proteomes" id="UP000002009"/>
    </source>
</evidence>
<reference evidence="2 3" key="1">
    <citation type="journal article" date="2009" name="Science">
        <title>Green evolution and dynamic adaptations revealed by genomes of the marine picoeukaryotes Micromonas.</title>
        <authorList>
            <person name="Worden A.Z."/>
            <person name="Lee J.H."/>
            <person name="Mock T."/>
            <person name="Rouze P."/>
            <person name="Simmons M.P."/>
            <person name="Aerts A.L."/>
            <person name="Allen A.E."/>
            <person name="Cuvelier M.L."/>
            <person name="Derelle E."/>
            <person name="Everett M.V."/>
            <person name="Foulon E."/>
            <person name="Grimwood J."/>
            <person name="Gundlach H."/>
            <person name="Henrissat B."/>
            <person name="Napoli C."/>
            <person name="McDonald S.M."/>
            <person name="Parker M.S."/>
            <person name="Rombauts S."/>
            <person name="Salamov A."/>
            <person name="Von Dassow P."/>
            <person name="Badger J.H."/>
            <person name="Coutinho P.M."/>
            <person name="Demir E."/>
            <person name="Dubchak I."/>
            <person name="Gentemann C."/>
            <person name="Eikrem W."/>
            <person name="Gready J.E."/>
            <person name="John U."/>
            <person name="Lanier W."/>
            <person name="Lindquist E.A."/>
            <person name="Lucas S."/>
            <person name="Mayer K.F."/>
            <person name="Moreau H."/>
            <person name="Not F."/>
            <person name="Otillar R."/>
            <person name="Panaud O."/>
            <person name="Pangilinan J."/>
            <person name="Paulsen I."/>
            <person name="Piegu B."/>
            <person name="Poliakov A."/>
            <person name="Robbens S."/>
            <person name="Schmutz J."/>
            <person name="Toulza E."/>
            <person name="Wyss T."/>
            <person name="Zelensky A."/>
            <person name="Zhou K."/>
            <person name="Armbrust E.V."/>
            <person name="Bhattacharya D."/>
            <person name="Goodenough U.W."/>
            <person name="Van de Peer Y."/>
            <person name="Grigoriev I.V."/>
        </authorList>
    </citation>
    <scope>NUCLEOTIDE SEQUENCE [LARGE SCALE GENOMIC DNA]</scope>
    <source>
        <strain evidence="3">RCC299 / NOUM17</strain>
    </source>
</reference>
<gene>
    <name evidence="2" type="ORF">MICPUN_61815</name>
</gene>
<feature type="compositionally biased region" description="Low complexity" evidence="1">
    <location>
        <begin position="22"/>
        <end position="38"/>
    </location>
</feature>
<name>C1FIB1_MICCC</name>
<dbReference type="PANTHER" id="PTHR23146">
    <property type="entry name" value="LEO1 PROTEIN"/>
    <property type="match status" value="1"/>
</dbReference>
<dbReference type="OMA" id="NDWEDSN"/>
<feature type="compositionally biased region" description="Acidic residues" evidence="1">
    <location>
        <begin position="80"/>
        <end position="92"/>
    </location>
</feature>
<feature type="compositionally biased region" description="Basic and acidic residues" evidence="1">
    <location>
        <begin position="352"/>
        <end position="363"/>
    </location>
</feature>
<dbReference type="eggNOG" id="KOG2428">
    <property type="taxonomic scope" value="Eukaryota"/>
</dbReference>
<dbReference type="GO" id="GO:0016593">
    <property type="term" value="C:Cdc73/Paf1 complex"/>
    <property type="evidence" value="ECO:0007669"/>
    <property type="project" value="InterPro"/>
</dbReference>
<dbReference type="STRING" id="296587.C1FIB1"/>
<dbReference type="InterPro" id="IPR007149">
    <property type="entry name" value="Leo1"/>
</dbReference>
<accession>C1FIB1</accession>
<evidence type="ECO:0000256" key="1">
    <source>
        <dbReference type="SAM" id="MobiDB-lite"/>
    </source>
</evidence>
<dbReference type="InParanoid" id="C1FIB1"/>
<feature type="compositionally biased region" description="Acidic residues" evidence="1">
    <location>
        <begin position="336"/>
        <end position="348"/>
    </location>
</feature>
<sequence>MGDDALIKNVFGSDSDSDDDAAAAAPPAAAPTEDAGAAKGDDAEGEVHADADPIPDADDAERDGADPDRPPGFKSSLEENLSDEEQEDDDKEEEKFGPPLEINVNLYDPLPPTTTAKLVRLTNVVGVETEPFDPETYQPQEDTFVDNEGKTRISTPFTNIIRWRKVIDPETGEEKVQSNARMVKWSDGSWQLLIGDEAFNVTETDLGDRNEYLFARHPGAGLIQGQKRISSKLAFTPANLDSATHRRLTRAIDTRHVKTKQTQKFIAVTDPEREKAAADAEAERVMKEQDAAKKRQTLAMGGGGRRGTGAGVGRGYTEDYYAKYADEEDALDGDFLEASDADESDGGEAEAVAERVAEKRKAGEPGGFEDEAGMSSDDGVGEKAAAVKRKRGRVTIESDSD</sequence>
<feature type="compositionally biased region" description="Basic and acidic residues" evidence="1">
    <location>
        <begin position="62"/>
        <end position="71"/>
    </location>
</feature>
<proteinExistence type="predicted"/>